<dbReference type="InterPro" id="IPR001304">
    <property type="entry name" value="C-type_lectin-like"/>
</dbReference>
<dbReference type="PROSITE" id="PS00615">
    <property type="entry name" value="C_TYPE_LECTIN_1"/>
    <property type="match status" value="1"/>
</dbReference>
<dbReference type="InterPro" id="IPR016187">
    <property type="entry name" value="CTDL_fold"/>
</dbReference>
<dbReference type="SUPFAM" id="SSF56436">
    <property type="entry name" value="C-type lectin-like"/>
    <property type="match status" value="1"/>
</dbReference>
<name>A0A7R8WHR8_9CRUS</name>
<reference evidence="1" key="1">
    <citation type="submission" date="2020-11" db="EMBL/GenBank/DDBJ databases">
        <authorList>
            <person name="Tran Van P."/>
        </authorList>
    </citation>
    <scope>NUCLEOTIDE SEQUENCE</scope>
</reference>
<dbReference type="CDD" id="cd00037">
    <property type="entry name" value="CLECT"/>
    <property type="match status" value="1"/>
</dbReference>
<accession>A0A7R8WHR8</accession>
<dbReference type="PANTHER" id="PTHR21407">
    <property type="entry name" value="RE43931P-RELATED"/>
    <property type="match status" value="1"/>
</dbReference>
<sequence length="233" mass="26364">MRCLVVLLALSSVAFAQRGGGGGGGAGGGGRRQLYVPDPTNRQHVRECQNRIIHQRGDSNYFYSWRHPRTRDEKVDWLDARNICRRHCMDLVSLETPQENNLIRNVIETDRIPYIWTSGRKCDFGGCDRADLKPTIVNGWFWSGSGAKIFPSNRRFAGTWSHTGGARRPQPDNREPTDGSGFGEQESCIAILNNFYNDGVVWHDVGCSHKKHFVCEDSKELINFVQSRARVQL</sequence>
<dbReference type="InterPro" id="IPR016186">
    <property type="entry name" value="C-type_lectin-like/link_sf"/>
</dbReference>
<gene>
    <name evidence="1" type="ORF">CTOB1V02_LOCUS7027</name>
</gene>
<dbReference type="AlphaFoldDB" id="A0A7R8WHR8"/>
<dbReference type="Gene3D" id="3.10.100.10">
    <property type="entry name" value="Mannose-Binding Protein A, subunit A"/>
    <property type="match status" value="1"/>
</dbReference>
<dbReference type="PROSITE" id="PS50041">
    <property type="entry name" value="C_TYPE_LECTIN_2"/>
    <property type="match status" value="1"/>
</dbReference>
<dbReference type="PANTHER" id="PTHR21407:SF1">
    <property type="entry name" value="RE43931P"/>
    <property type="match status" value="1"/>
</dbReference>
<evidence type="ECO:0000313" key="1">
    <source>
        <dbReference type="EMBL" id="CAD7229154.1"/>
    </source>
</evidence>
<dbReference type="InterPro" id="IPR018378">
    <property type="entry name" value="C-type_lectin_CS"/>
</dbReference>
<dbReference type="SMART" id="SM00034">
    <property type="entry name" value="CLECT"/>
    <property type="match status" value="1"/>
</dbReference>
<organism evidence="1">
    <name type="scientific">Cyprideis torosa</name>
    <dbReference type="NCBI Taxonomy" id="163714"/>
    <lineage>
        <taxon>Eukaryota</taxon>
        <taxon>Metazoa</taxon>
        <taxon>Ecdysozoa</taxon>
        <taxon>Arthropoda</taxon>
        <taxon>Crustacea</taxon>
        <taxon>Oligostraca</taxon>
        <taxon>Ostracoda</taxon>
        <taxon>Podocopa</taxon>
        <taxon>Podocopida</taxon>
        <taxon>Cytherocopina</taxon>
        <taxon>Cytheroidea</taxon>
        <taxon>Cytherideidae</taxon>
        <taxon>Cyprideis</taxon>
    </lineage>
</organism>
<dbReference type="OrthoDB" id="8950604at2759"/>
<protein>
    <submittedName>
        <fullName evidence="1">Uncharacterized protein</fullName>
    </submittedName>
</protein>
<dbReference type="EMBL" id="OB661899">
    <property type="protein sequence ID" value="CAD7229154.1"/>
    <property type="molecule type" value="Genomic_DNA"/>
</dbReference>
<proteinExistence type="predicted"/>